<dbReference type="EMBL" id="CCBN010000013">
    <property type="protein sequence ID" value="CDO55963.1"/>
    <property type="molecule type" value="Genomic_DNA"/>
</dbReference>
<dbReference type="PANTHER" id="PTHR43394">
    <property type="entry name" value="ATP-DEPENDENT PERMEASE MDL1, MITOCHONDRIAL"/>
    <property type="match status" value="1"/>
</dbReference>
<evidence type="ECO:0000313" key="12">
    <source>
        <dbReference type="EMBL" id="CDO55963.1"/>
    </source>
</evidence>
<dbReference type="InterPro" id="IPR039421">
    <property type="entry name" value="Type_1_exporter"/>
</dbReference>
<dbReference type="STRING" id="1173061.A0A0J9XGC9"/>
<dbReference type="FunFam" id="3.40.50.300:FF:000604">
    <property type="entry name" value="ABC transporter B family member 28"/>
    <property type="match status" value="1"/>
</dbReference>
<dbReference type="GO" id="GO:0005743">
    <property type="term" value="C:mitochondrial inner membrane"/>
    <property type="evidence" value="ECO:0007669"/>
    <property type="project" value="TreeGrafter"/>
</dbReference>
<dbReference type="GO" id="GO:0005524">
    <property type="term" value="F:ATP binding"/>
    <property type="evidence" value="ECO:0007669"/>
    <property type="project" value="UniProtKB-KW"/>
</dbReference>
<evidence type="ECO:0000256" key="5">
    <source>
        <dbReference type="ARBA" id="ARBA00022840"/>
    </source>
</evidence>
<feature type="transmembrane region" description="Helical" evidence="9">
    <location>
        <begin position="88"/>
        <end position="110"/>
    </location>
</feature>
<dbReference type="SMART" id="SM00382">
    <property type="entry name" value="AAA"/>
    <property type="match status" value="2"/>
</dbReference>
<feature type="transmembrane region" description="Helical" evidence="9">
    <location>
        <begin position="253"/>
        <end position="273"/>
    </location>
</feature>
<dbReference type="Pfam" id="PF00005">
    <property type="entry name" value="ABC_tran"/>
    <property type="match status" value="2"/>
</dbReference>
<evidence type="ECO:0000256" key="9">
    <source>
        <dbReference type="SAM" id="Phobius"/>
    </source>
</evidence>
<dbReference type="Gene3D" id="3.40.50.300">
    <property type="entry name" value="P-loop containing nucleotide triphosphate hydrolases"/>
    <property type="match status" value="2"/>
</dbReference>
<dbReference type="GO" id="GO:0016887">
    <property type="term" value="F:ATP hydrolysis activity"/>
    <property type="evidence" value="ECO:0007669"/>
    <property type="project" value="InterPro"/>
</dbReference>
<feature type="domain" description="ABC transporter" evidence="10">
    <location>
        <begin position="1279"/>
        <end position="1511"/>
    </location>
</feature>
<dbReference type="InterPro" id="IPR017871">
    <property type="entry name" value="ABC_transporter-like_CS"/>
</dbReference>
<organism evidence="12 13">
    <name type="scientific">Geotrichum candidum</name>
    <name type="common">Oospora lactis</name>
    <name type="synonym">Dipodascus geotrichum</name>
    <dbReference type="NCBI Taxonomy" id="1173061"/>
    <lineage>
        <taxon>Eukaryota</taxon>
        <taxon>Fungi</taxon>
        <taxon>Dikarya</taxon>
        <taxon>Ascomycota</taxon>
        <taxon>Saccharomycotina</taxon>
        <taxon>Dipodascomycetes</taxon>
        <taxon>Dipodascales</taxon>
        <taxon>Dipodascaceae</taxon>
        <taxon>Geotrichum</taxon>
    </lineage>
</organism>
<dbReference type="PANTHER" id="PTHR43394:SF15">
    <property type="entry name" value="ALPHA-FACTOR-TRANSPORTING ATPASE"/>
    <property type="match status" value="1"/>
</dbReference>
<keyword evidence="3 9" id="KW-0812">Transmembrane</keyword>
<dbReference type="PROSITE" id="PS50929">
    <property type="entry name" value="ABC_TM1F"/>
    <property type="match status" value="2"/>
</dbReference>
<name>A0A0J9XGC9_GEOCN</name>
<dbReference type="PROSITE" id="PS50893">
    <property type="entry name" value="ABC_TRANSPORTER_2"/>
    <property type="match status" value="2"/>
</dbReference>
<feature type="transmembrane region" description="Helical" evidence="9">
    <location>
        <begin position="1060"/>
        <end position="1080"/>
    </location>
</feature>
<keyword evidence="7 9" id="KW-0472">Membrane</keyword>
<gene>
    <name evidence="12" type="ORF">BN980_GECA13s00912g</name>
</gene>
<feature type="domain" description="ABC transmembrane type-1" evidence="11">
    <location>
        <begin position="104"/>
        <end position="394"/>
    </location>
</feature>
<dbReference type="InterPro" id="IPR003439">
    <property type="entry name" value="ABC_transporter-like_ATP-bd"/>
</dbReference>
<protein>
    <submittedName>
        <fullName evidence="12">Similar to Saccharomyces cerevisiae YKL209C STE6 Plasma membrane ATP-binding cassette (ABC) transporter required for the export of a-factor</fullName>
    </submittedName>
</protein>
<feature type="transmembrane region" description="Helical" evidence="9">
    <location>
        <begin position="338"/>
        <end position="359"/>
    </location>
</feature>
<dbReference type="CDD" id="cd18578">
    <property type="entry name" value="ABC_6TM_Pgp_ABCB1_D2_like"/>
    <property type="match status" value="1"/>
</dbReference>
<feature type="compositionally biased region" description="Low complexity" evidence="8">
    <location>
        <begin position="56"/>
        <end position="75"/>
    </location>
</feature>
<evidence type="ECO:0000259" key="10">
    <source>
        <dbReference type="PROSITE" id="PS50893"/>
    </source>
</evidence>
<keyword evidence="4" id="KW-0547">Nucleotide-binding</keyword>
<dbReference type="Pfam" id="PF00664">
    <property type="entry name" value="ABC_membrane"/>
    <property type="match status" value="2"/>
</dbReference>
<evidence type="ECO:0000256" key="8">
    <source>
        <dbReference type="SAM" id="MobiDB-lite"/>
    </source>
</evidence>
<feature type="domain" description="ABC transporter" evidence="10">
    <location>
        <begin position="431"/>
        <end position="676"/>
    </location>
</feature>
<accession>A0A0J9XGC9</accession>
<feature type="region of interest" description="Disordered" evidence="8">
    <location>
        <begin position="658"/>
        <end position="718"/>
    </location>
</feature>
<dbReference type="SUPFAM" id="SSF52540">
    <property type="entry name" value="P-loop containing nucleoside triphosphate hydrolases"/>
    <property type="match status" value="2"/>
</dbReference>
<feature type="region of interest" description="Disordered" evidence="8">
    <location>
        <begin position="1"/>
        <end position="81"/>
    </location>
</feature>
<evidence type="ECO:0000313" key="13">
    <source>
        <dbReference type="Proteomes" id="UP000242525"/>
    </source>
</evidence>
<dbReference type="GO" id="GO:0090374">
    <property type="term" value="P:oligopeptide export from mitochondrion"/>
    <property type="evidence" value="ECO:0007669"/>
    <property type="project" value="TreeGrafter"/>
</dbReference>
<dbReference type="PROSITE" id="PS00211">
    <property type="entry name" value="ABC_TRANSPORTER_1"/>
    <property type="match status" value="1"/>
</dbReference>
<comment type="caution">
    <text evidence="12">The sequence shown here is derived from an EMBL/GenBank/DDBJ whole genome shotgun (WGS) entry which is preliminary data.</text>
</comment>
<evidence type="ECO:0000256" key="1">
    <source>
        <dbReference type="ARBA" id="ARBA00004141"/>
    </source>
</evidence>
<feature type="transmembrane region" description="Helical" evidence="9">
    <location>
        <begin position="909"/>
        <end position="935"/>
    </location>
</feature>
<dbReference type="GO" id="GO:0015421">
    <property type="term" value="F:ABC-type oligopeptide transporter activity"/>
    <property type="evidence" value="ECO:0007669"/>
    <property type="project" value="TreeGrafter"/>
</dbReference>
<sequence>MRPRTRSEIFELKEKPLELGKNGKDDPRGISKPCFPSTNNQRVKSLVYVDEEEVADTSSSTSTSDNNTTESNKTNEPTKPSKNLKGSLYHFATFPHDFIFLIPAFVAALLSGAAKPAQAMLIGKVFTTLTRYSKGDYTTPGEFLVAATRYCVAIIGLGAAGFFFDWTMLTCFDLFSTHSLLRARRKVFVRFMTRDFAWYDANSGIMGTLTTLNRCFGDFQGATSMSLALVCQACSTIIASFCFSFYYSWAMTLVSLCMVPLMLIVSSILSRYMSRTYYQFKAITEDAGSLVDWAITSLTTVKQFNGQSVVFDRFVDILKRGSQVYFLFSHYAGLQQGLARFLVLGMFVPMFVLGTFLVHKGKIESGVVVTVFSCMFMISGAFSALGMRVESLRKGQVAVAKLKHFLDLGMSENTYFKNMIGMFPPYCKGSITFQNVVFRYPSRPDIKVLDRVNLDIPAGETVFLVGSSGSGKSTISNIILRMYDITAGVILIDGSPLPSLNTKWLCDNITVVEQQSVLFNTSIANNIKLGRPSKSSGEHAHAVTPEELKLAIDFALLAPVIESTDRGLDTIVGVGGSRLSGGQRQRVALARARIRDTPILILDESVSALDARARARVMQAVRTWRTGRTTIIITHELSQIGNDEKYYMLADGRVVEEGHGRDLQNGSGAKASESSPLHGTPISPASRISSQSIDPFSDRYEVSEDTRQKHRSMPVFDNFDSTELSKPSIAAVSSANTLRNTTVRYSKFVRNSMLRPQSALFFVPPVPEPYHDDNEYDLALAMMNNVVELPPLPATPDIGVSVNGKIQSTVLEVPQKRTVLPRPLSSPPDYFTSYRSVFGHEEEFVDPGDRRAQAKKKLQAIISMFNINDPDVTPSRYHKYISASEASNYKVSTVHILFMCYKRVRSKGLLWLGVILSIINGGLTPLFSSVVARLITYMVTPVNPSGVSQSSYPTLWIALALTLALVDGLTTYGRTVVLGYVADQWVCDMRDRALRMVLLQDVTWHTQNRIETNDLTALIISHSEEIRTILTVLLAVTVTTISLSFICVIWVLVVSWRLCFIGMGLASLYYFAAIFSKYVVIRWEGKCIHLNALLEEHIHETVSGIRTLRILGLERLFVRRFDAAASNLRVAKIRDSFYSGIGFGLNGLISYGAQGLLLWYGMKLIADETYPSSKVLMVYSILFFSISSISTLLAALPQMHTTFAVCFRLFQILDFDPNLTREHSGEQLKVRFTDGKIEFCDLYFSYLSADDNSIDFDNGADRISGEEEHDPIATRRKITKVKALFGPQLTNNKLVRVLESFSATIPARKTTAIIGPSGSGKSTLVALLTKLYAPTGGRIIIDGMDLQTLDTNFVRQDIAVVGQMPLNFFDGTIYENIVFALPDNNVQSLEAVRAVCRDCAIDEFISSLPEGYNTRIGGSTGPVSSGGTSLLSGGQMQRIGIARAIIRNPKILILDECTSGLDQVSTDAIKRTLCSLSGRMTVLIITHQANVASIADFVIKVAEGRRVSYQPDP</sequence>
<keyword evidence="6 9" id="KW-1133">Transmembrane helix</keyword>
<reference evidence="12" key="1">
    <citation type="submission" date="2014-03" db="EMBL/GenBank/DDBJ databases">
        <authorList>
            <person name="Casaregola S."/>
        </authorList>
    </citation>
    <scope>NUCLEOTIDE SEQUENCE [LARGE SCALE GENOMIC DNA]</scope>
    <source>
        <strain evidence="12">CLIB 918</strain>
    </source>
</reference>
<evidence type="ECO:0000259" key="11">
    <source>
        <dbReference type="PROSITE" id="PS50929"/>
    </source>
</evidence>
<evidence type="ECO:0000256" key="2">
    <source>
        <dbReference type="ARBA" id="ARBA00022448"/>
    </source>
</evidence>
<keyword evidence="13" id="KW-1185">Reference proteome</keyword>
<dbReference type="InterPro" id="IPR011527">
    <property type="entry name" value="ABC1_TM_dom"/>
</dbReference>
<dbReference type="CDD" id="cd18577">
    <property type="entry name" value="ABC_6TM_Pgp_ABCB1_D1_like"/>
    <property type="match status" value="1"/>
</dbReference>
<feature type="compositionally biased region" description="Polar residues" evidence="8">
    <location>
        <begin position="664"/>
        <end position="677"/>
    </location>
</feature>
<dbReference type="OrthoDB" id="6500128at2759"/>
<comment type="subcellular location">
    <subcellularLocation>
        <location evidence="1">Membrane</location>
        <topology evidence="1">Multi-pass membrane protein</topology>
    </subcellularLocation>
</comment>
<feature type="transmembrane region" description="Helical" evidence="9">
    <location>
        <begin position="147"/>
        <end position="175"/>
    </location>
</feature>
<dbReference type="Proteomes" id="UP000242525">
    <property type="component" value="Unassembled WGS sequence"/>
</dbReference>
<feature type="domain" description="ABC transmembrane type-1" evidence="11">
    <location>
        <begin position="911"/>
        <end position="1201"/>
    </location>
</feature>
<feature type="transmembrane region" description="Helical" evidence="9">
    <location>
        <begin position="1176"/>
        <end position="1196"/>
    </location>
</feature>
<evidence type="ECO:0000256" key="4">
    <source>
        <dbReference type="ARBA" id="ARBA00022741"/>
    </source>
</evidence>
<dbReference type="InterPro" id="IPR003593">
    <property type="entry name" value="AAA+_ATPase"/>
</dbReference>
<proteinExistence type="predicted"/>
<feature type="transmembrane region" description="Helical" evidence="9">
    <location>
        <begin position="1137"/>
        <end position="1161"/>
    </location>
</feature>
<dbReference type="InterPro" id="IPR036640">
    <property type="entry name" value="ABC1_TM_sf"/>
</dbReference>
<keyword evidence="2" id="KW-0813">Transport</keyword>
<evidence type="ECO:0000256" key="6">
    <source>
        <dbReference type="ARBA" id="ARBA00022989"/>
    </source>
</evidence>
<evidence type="ECO:0000256" key="3">
    <source>
        <dbReference type="ARBA" id="ARBA00022692"/>
    </source>
</evidence>
<evidence type="ECO:0000256" key="7">
    <source>
        <dbReference type="ARBA" id="ARBA00023136"/>
    </source>
</evidence>
<feature type="compositionally biased region" description="Basic and acidic residues" evidence="8">
    <location>
        <begin position="1"/>
        <end position="29"/>
    </location>
</feature>
<feature type="compositionally biased region" description="Basic and acidic residues" evidence="8">
    <location>
        <begin position="696"/>
        <end position="707"/>
    </location>
</feature>
<dbReference type="SUPFAM" id="SSF90123">
    <property type="entry name" value="ABC transporter transmembrane region"/>
    <property type="match status" value="2"/>
</dbReference>
<dbReference type="Gene3D" id="1.20.1560.10">
    <property type="entry name" value="ABC transporter type 1, transmembrane domain"/>
    <property type="match status" value="2"/>
</dbReference>
<keyword evidence="5 12" id="KW-0067">ATP-binding</keyword>
<feature type="transmembrane region" description="Helical" evidence="9">
    <location>
        <begin position="1029"/>
        <end position="1054"/>
    </location>
</feature>
<feature type="transmembrane region" description="Helical" evidence="9">
    <location>
        <begin position="365"/>
        <end position="385"/>
    </location>
</feature>
<dbReference type="InterPro" id="IPR027417">
    <property type="entry name" value="P-loop_NTPase"/>
</dbReference>